<gene>
    <name evidence="3" type="ORF">ACK4CT_19025</name>
</gene>
<name>A0ABW9LBY8_9MYCO</name>
<sequence>MFDSYATGDHDTAHVSVVNQSPRERTGLRVRVRTYDLTGRMRDDRSSDVPAVPSNGVVPGLSLPRLAADSPVVFVRCELLDENGAVVADNTYWQSQQLDDVGPPVNDQAFDLVQSSWADMTPLNTMAQAPLQVTAHRTESADGSASVLIQLHNPGRQIAFFERAEITTTRDGDEILPIEYSDNYVTVYPGETVEVTGTVPGSEHGPNWVRVGGYNSAPTVVPIDQRARR</sequence>
<reference evidence="3 4" key="1">
    <citation type="submission" date="2024-12" db="EMBL/GenBank/DDBJ databases">
        <title>The coexistence of Mycolicibacterium septicum and Mycolicibacterium nivoides in clinical samples.</title>
        <authorList>
            <person name="Wang C."/>
            <person name="Feng Y."/>
            <person name="Zong Z."/>
        </authorList>
    </citation>
    <scope>NUCLEOTIDE SEQUENCE [LARGE SCALE GENOMIC DNA]</scope>
    <source>
        <strain evidence="3 4">120309</strain>
    </source>
</reference>
<dbReference type="SUPFAM" id="SSF49303">
    <property type="entry name" value="beta-Galactosidase/glucuronidase domain"/>
    <property type="match status" value="2"/>
</dbReference>
<dbReference type="Gene3D" id="2.60.40.10">
    <property type="entry name" value="Immunoglobulins"/>
    <property type="match status" value="2"/>
</dbReference>
<evidence type="ECO:0000259" key="2">
    <source>
        <dbReference type="Pfam" id="PF18368"/>
    </source>
</evidence>
<dbReference type="InterPro" id="IPR043534">
    <property type="entry name" value="EBDG/EBM"/>
</dbReference>
<evidence type="ECO:0000313" key="3">
    <source>
        <dbReference type="EMBL" id="MFN6545285.1"/>
    </source>
</evidence>
<dbReference type="Pfam" id="PF18368">
    <property type="entry name" value="Ig_GlcNase"/>
    <property type="match status" value="1"/>
</dbReference>
<dbReference type="InterPro" id="IPR013783">
    <property type="entry name" value="Ig-like_fold"/>
</dbReference>
<dbReference type="InterPro" id="IPR041351">
    <property type="entry name" value="Ig_GlcNase"/>
</dbReference>
<proteinExistence type="predicted"/>
<protein>
    <submittedName>
        <fullName evidence="3">Uncharacterized protein</fullName>
    </submittedName>
</protein>
<feature type="domain" description="Mannosidase Ig/CBM-like" evidence="1">
    <location>
        <begin position="12"/>
        <end position="93"/>
    </location>
</feature>
<keyword evidence="4" id="KW-1185">Reference proteome</keyword>
<dbReference type="InterPro" id="IPR036156">
    <property type="entry name" value="Beta-gal/glucu_dom_sf"/>
</dbReference>
<evidence type="ECO:0000259" key="1">
    <source>
        <dbReference type="Pfam" id="PF17786"/>
    </source>
</evidence>
<organism evidence="3 4">
    <name type="scientific">Mycolicibacterium nivoides</name>
    <dbReference type="NCBI Taxonomy" id="2487344"/>
    <lineage>
        <taxon>Bacteria</taxon>
        <taxon>Bacillati</taxon>
        <taxon>Actinomycetota</taxon>
        <taxon>Actinomycetes</taxon>
        <taxon>Mycobacteriales</taxon>
        <taxon>Mycobacteriaceae</taxon>
        <taxon>Mycolicibacterium</taxon>
    </lineage>
</organism>
<feature type="domain" description="Exo-beta-D-glucosaminidase Ig-fold" evidence="2">
    <location>
        <begin position="114"/>
        <end position="215"/>
    </location>
</feature>
<dbReference type="InterPro" id="IPR041447">
    <property type="entry name" value="Mannosidase_ig"/>
</dbReference>
<comment type="caution">
    <text evidence="3">The sequence shown here is derived from an EMBL/GenBank/DDBJ whole genome shotgun (WGS) entry which is preliminary data.</text>
</comment>
<dbReference type="Pfam" id="PF17786">
    <property type="entry name" value="Mannosidase_ig"/>
    <property type="match status" value="1"/>
</dbReference>
<dbReference type="EMBL" id="JBKBDD010000006">
    <property type="protein sequence ID" value="MFN6545285.1"/>
    <property type="molecule type" value="Genomic_DNA"/>
</dbReference>
<dbReference type="RefSeq" id="WP_409543982.1">
    <property type="nucleotide sequence ID" value="NZ_JBKBDD010000006.1"/>
</dbReference>
<accession>A0ABW9LBY8</accession>
<dbReference type="PANTHER" id="PTHR43536">
    <property type="entry name" value="MANNOSYLGLYCOPROTEIN ENDO-BETA-MANNOSIDASE"/>
    <property type="match status" value="1"/>
</dbReference>
<dbReference type="PANTHER" id="PTHR43536:SF1">
    <property type="entry name" value="MANNOSYLGLYCOPROTEIN ENDO-BETA-MANNOSIDASE"/>
    <property type="match status" value="1"/>
</dbReference>
<dbReference type="Proteomes" id="UP001635816">
    <property type="component" value="Unassembled WGS sequence"/>
</dbReference>
<evidence type="ECO:0000313" key="4">
    <source>
        <dbReference type="Proteomes" id="UP001635816"/>
    </source>
</evidence>